<dbReference type="EMBL" id="JABSTQ010007512">
    <property type="protein sequence ID" value="KAG0435604.1"/>
    <property type="molecule type" value="Genomic_DNA"/>
</dbReference>
<dbReference type="Proteomes" id="UP000805193">
    <property type="component" value="Unassembled WGS sequence"/>
</dbReference>
<evidence type="ECO:0000313" key="2">
    <source>
        <dbReference type="Proteomes" id="UP000805193"/>
    </source>
</evidence>
<accession>A0AC60QNE1</accession>
<evidence type="ECO:0000313" key="1">
    <source>
        <dbReference type="EMBL" id="KAG0435604.1"/>
    </source>
</evidence>
<protein>
    <submittedName>
        <fullName evidence="1">Uncharacterized protein</fullName>
    </submittedName>
</protein>
<reference evidence="1 2" key="1">
    <citation type="journal article" date="2020" name="Cell">
        <title>Large-Scale Comparative Analyses of Tick Genomes Elucidate Their Genetic Diversity and Vector Capacities.</title>
        <authorList>
            <consortium name="Tick Genome and Microbiome Consortium (TIGMIC)"/>
            <person name="Jia N."/>
            <person name="Wang J."/>
            <person name="Shi W."/>
            <person name="Du L."/>
            <person name="Sun Y."/>
            <person name="Zhan W."/>
            <person name="Jiang J.F."/>
            <person name="Wang Q."/>
            <person name="Zhang B."/>
            <person name="Ji P."/>
            <person name="Bell-Sakyi L."/>
            <person name="Cui X.M."/>
            <person name="Yuan T.T."/>
            <person name="Jiang B.G."/>
            <person name="Yang W.F."/>
            <person name="Lam T.T."/>
            <person name="Chang Q.C."/>
            <person name="Ding S.J."/>
            <person name="Wang X.J."/>
            <person name="Zhu J.G."/>
            <person name="Ruan X.D."/>
            <person name="Zhao L."/>
            <person name="Wei J.T."/>
            <person name="Ye R.Z."/>
            <person name="Que T.C."/>
            <person name="Du C.H."/>
            <person name="Zhou Y.H."/>
            <person name="Cheng J.X."/>
            <person name="Dai P.F."/>
            <person name="Guo W.B."/>
            <person name="Han X.H."/>
            <person name="Huang E.J."/>
            <person name="Li L.F."/>
            <person name="Wei W."/>
            <person name="Gao Y.C."/>
            <person name="Liu J.Z."/>
            <person name="Shao H.Z."/>
            <person name="Wang X."/>
            <person name="Wang C.C."/>
            <person name="Yang T.C."/>
            <person name="Huo Q.B."/>
            <person name="Li W."/>
            <person name="Chen H.Y."/>
            <person name="Chen S.E."/>
            <person name="Zhou L.G."/>
            <person name="Ni X.B."/>
            <person name="Tian J.H."/>
            <person name="Sheng Y."/>
            <person name="Liu T."/>
            <person name="Pan Y.S."/>
            <person name="Xia L.Y."/>
            <person name="Li J."/>
            <person name="Zhao F."/>
            <person name="Cao W.C."/>
        </authorList>
    </citation>
    <scope>NUCLEOTIDE SEQUENCE [LARGE SCALE GENOMIC DNA]</scope>
    <source>
        <strain evidence="1">Iper-2018</strain>
    </source>
</reference>
<name>A0AC60QNE1_IXOPE</name>
<gene>
    <name evidence="1" type="ORF">HPB47_018391</name>
</gene>
<keyword evidence="2" id="KW-1185">Reference proteome</keyword>
<sequence>MASTRILQWNCNTFSARAAELKLRFERNAPPEILLLQETKTPDMTITGFNVYLTPTIKSKPSYREKNPIEKKGWVAVCIVQNIPQTQLDTTALCSDKREVVAVRLKRGKLKLVVESVYIKPNTTLKHGETAEWIRKLSELADGDPLIVGGDFNAQHREWGYDTNTKKGRDIIAAMQTAGLELRNEQGVKTRLAKQQRQKDTTPDLTWATERLDIQWTPRRDTQGSDHYPIEVTVTHPSGRKDKELRPIIKWDGFRELILSSLERHEDIEESICKAMKEARTQVNVKQGDPTPDTHLLNLWASRLQALTRFRRSRATAHKIKLNKATAMAMKYSKELCRHKWRSHCASFNARTGLGKAWRTYRGMNKNKRKSRNAAQNLALRLKMTEEELAVKAGQIFFSNITAAKQGGKKRSKSWAAKPPKEPGMDEPFNMGELLEAIHSAKQGSAPGPDGITYTALSNLPGEAKEELLKKYNETWKKGKIPDSCTISWVTPIPKPGKTQDRIENFRSVSLTSSICKVLEKMVLLRVQWYLETYDRLYPRQTGFREAMGTQDSLKLLYEDVMADKKSIDPRLVVALDIKQAFDAVPHWAVKKGAKRCGLRGRALKFIKDFLANRRFRVKIGNTMGPETLNNRGVPQGAVISPTLFNMVMADLPTRLRRIENLGFTIYADDVTLWTKGGSLGDQEFTMQRGIDEVAKYLEEVGMEPSPEKTQYMVVARPKDHRKGIAQQAQLRLMGKEIERRPSIKILGVTFEETAGSTKWLLELKKVWDQALKLIRRTTSKSWGADEKAIRTMAEALLTSRALYCCNWMNLTKAQWKQIERLHNQTMRVVTGLPRYTPLDELRKYAGMNKIEEKAESQQIAHFQRLERTKHGRRLLEILGYSTEARPPIEEASPPWHDINITDHKPTFKGQGTKRRNFAAKKHVQWLAENTQRKEIKRETHVRRNRPIRPPESVEYPRLQPSYCAIGRRIGRFRRTCVSRLRYTDAAKDDEAAAAAFVDLARDRAWSEKLPTQTSVKEAELRAILAAAKDIRERINPDGTESLPQLQNEKQNGQEDQEYCGGAQEAGFQHNALLSPGYNDIPGNERAHQAAAEAASSTSSAPGLTSRVETTNERSIDPDEMAEQAKEGRKLYLKGLLITEEDPIPPGYTRWEAVRLRRIRTGTALTPAKKASFGLKDHEDPTCKTCTEGSMATAKHMLWECKGLEDFRVEAWDSLPSEKRPAKLEDWIHPKGQPQHRKEILDSLISYIRDSGVHHFI</sequence>
<comment type="caution">
    <text evidence="1">The sequence shown here is derived from an EMBL/GenBank/DDBJ whole genome shotgun (WGS) entry which is preliminary data.</text>
</comment>
<organism evidence="1 2">
    <name type="scientific">Ixodes persulcatus</name>
    <name type="common">Taiga tick</name>
    <dbReference type="NCBI Taxonomy" id="34615"/>
    <lineage>
        <taxon>Eukaryota</taxon>
        <taxon>Metazoa</taxon>
        <taxon>Ecdysozoa</taxon>
        <taxon>Arthropoda</taxon>
        <taxon>Chelicerata</taxon>
        <taxon>Arachnida</taxon>
        <taxon>Acari</taxon>
        <taxon>Parasitiformes</taxon>
        <taxon>Ixodida</taxon>
        <taxon>Ixodoidea</taxon>
        <taxon>Ixodidae</taxon>
        <taxon>Ixodinae</taxon>
        <taxon>Ixodes</taxon>
    </lineage>
</organism>
<proteinExistence type="predicted"/>